<name>Q8DHG1_THEVB</name>
<protein>
    <submittedName>
        <fullName evidence="1">Tsl1998 protein</fullName>
    </submittedName>
</protein>
<dbReference type="EMBL" id="BA000039">
    <property type="protein sequence ID" value="BAC09550.1"/>
    <property type="molecule type" value="Genomic_DNA"/>
</dbReference>
<dbReference type="AlphaFoldDB" id="Q8DHG1"/>
<gene>
    <name evidence="1" type="ordered locus">tsl1998</name>
</gene>
<accession>Q8DHG1</accession>
<sequence>MAGSGEDIQPLFDLVDYPYRDLAPFRLQNSAEREAYELLRTILQTGTTIDIPQRQEDNYGSYSLSRDRSVMRPYGLAHWRIFRETLRPKN</sequence>
<keyword evidence="2" id="KW-1185">Reference proteome</keyword>
<dbReference type="RefSeq" id="WP_011057833.1">
    <property type="nucleotide sequence ID" value="NC_004113.1"/>
</dbReference>
<dbReference type="EnsemblBacteria" id="BAC09550">
    <property type="protein sequence ID" value="BAC09550"/>
    <property type="gene ID" value="BAC09550"/>
</dbReference>
<reference evidence="1 2" key="1">
    <citation type="journal article" date="2002" name="DNA Res.">
        <title>Complete genome structure of the thermophilic cyanobacterium Thermosynechococcus elongatus BP-1.</title>
        <authorList>
            <person name="Nakamura Y."/>
            <person name="Kaneko T."/>
            <person name="Sato S."/>
            <person name="Ikeuchi M."/>
            <person name="Katoh H."/>
            <person name="Sasamoto S."/>
            <person name="Watanabe A."/>
            <person name="Iriguchi M."/>
            <person name="Kawashima K."/>
            <person name="Kimura T."/>
            <person name="Kishida Y."/>
            <person name="Kiyokawa C."/>
            <person name="Kohara M."/>
            <person name="Matsumoto M."/>
            <person name="Matsuno A."/>
            <person name="Nakazaki N."/>
            <person name="Shimpo S."/>
            <person name="Sugimoto M."/>
            <person name="Takeuchi C."/>
            <person name="Yamada M."/>
            <person name="Tabata S."/>
        </authorList>
    </citation>
    <scope>NUCLEOTIDE SEQUENCE [LARGE SCALE GENOMIC DNA]</scope>
    <source>
        <strain evidence="2">IAM M-273 / NIES-2133 / BP-1</strain>
    </source>
</reference>
<dbReference type="KEGG" id="tel:tsl1998"/>
<organism evidence="1 2">
    <name type="scientific">Thermosynechococcus vestitus (strain NIES-2133 / IAM M-273 / BP-1)</name>
    <dbReference type="NCBI Taxonomy" id="197221"/>
    <lineage>
        <taxon>Bacteria</taxon>
        <taxon>Bacillati</taxon>
        <taxon>Cyanobacteriota</taxon>
        <taxon>Cyanophyceae</taxon>
        <taxon>Acaryochloridales</taxon>
        <taxon>Thermosynechococcaceae</taxon>
        <taxon>Thermosynechococcus</taxon>
    </lineage>
</organism>
<proteinExistence type="predicted"/>
<evidence type="ECO:0000313" key="2">
    <source>
        <dbReference type="Proteomes" id="UP000000440"/>
    </source>
</evidence>
<evidence type="ECO:0000313" key="1">
    <source>
        <dbReference type="EMBL" id="BAC09550.1"/>
    </source>
</evidence>
<dbReference type="Proteomes" id="UP000000440">
    <property type="component" value="Chromosome"/>
</dbReference>